<reference evidence="2 3" key="1">
    <citation type="submission" date="2017-03" db="EMBL/GenBank/DDBJ databases">
        <title>Genome analysis of strain PAMC 26510.</title>
        <authorList>
            <person name="Oh H.-M."/>
            <person name="Yang J.-A."/>
        </authorList>
    </citation>
    <scope>NUCLEOTIDE SEQUENCE [LARGE SCALE GENOMIC DNA]</scope>
    <source>
        <strain evidence="2 3">PAMC 26510</strain>
    </source>
</reference>
<comment type="caution">
    <text evidence="1">The sequence shown here is derived from an EMBL/GenBank/DDBJ whole genome shotgun (WGS) entry which is preliminary data.</text>
</comment>
<proteinExistence type="predicted"/>
<gene>
    <name evidence="2" type="ORF">PAMC26510_05020</name>
    <name evidence="1" type="ORF">PAMC26577_07690</name>
</gene>
<accession>A0A242N1E7</accession>
<dbReference type="Proteomes" id="UP000194546">
    <property type="component" value="Unassembled WGS sequence"/>
</dbReference>
<protein>
    <submittedName>
        <fullName evidence="1">Uncharacterized protein</fullName>
    </submittedName>
</protein>
<dbReference type="AlphaFoldDB" id="A0A242N1E7"/>
<evidence type="ECO:0000313" key="3">
    <source>
        <dbReference type="Proteomes" id="UP000194546"/>
    </source>
</evidence>
<reference evidence="1 4" key="2">
    <citation type="submission" date="2017-03" db="EMBL/GenBank/DDBJ databases">
        <title>Genome analysis of strain PAMC 26577.</title>
        <authorList>
            <person name="Oh H.-M."/>
            <person name="Yang J.-A."/>
        </authorList>
    </citation>
    <scope>NUCLEOTIDE SEQUENCE [LARGE SCALE GENOMIC DNA]</scope>
    <source>
        <strain evidence="1 4">PAMC 26577</strain>
    </source>
</reference>
<evidence type="ECO:0000313" key="1">
    <source>
        <dbReference type="EMBL" id="OTP77501.1"/>
    </source>
</evidence>
<dbReference type="Proteomes" id="UP000195221">
    <property type="component" value="Unassembled WGS sequence"/>
</dbReference>
<sequence>MHGKSRLPEKAAGFFSPWICRSDARHGRLAEARVSGRYAILAGKG</sequence>
<name>A0A242N1E7_CABSO</name>
<dbReference type="EMBL" id="NBTZ01000030">
    <property type="protein sequence ID" value="OTP77501.1"/>
    <property type="molecule type" value="Genomic_DNA"/>
</dbReference>
<evidence type="ECO:0000313" key="4">
    <source>
        <dbReference type="Proteomes" id="UP000195221"/>
    </source>
</evidence>
<organism evidence="1 4">
    <name type="scientific">Caballeronia sordidicola</name>
    <name type="common">Burkholderia sordidicola</name>
    <dbReference type="NCBI Taxonomy" id="196367"/>
    <lineage>
        <taxon>Bacteria</taxon>
        <taxon>Pseudomonadati</taxon>
        <taxon>Pseudomonadota</taxon>
        <taxon>Betaproteobacteria</taxon>
        <taxon>Burkholderiales</taxon>
        <taxon>Burkholderiaceae</taxon>
        <taxon>Caballeronia</taxon>
    </lineage>
</organism>
<dbReference type="EMBL" id="NBTY01000018">
    <property type="protein sequence ID" value="OTP79864.1"/>
    <property type="molecule type" value="Genomic_DNA"/>
</dbReference>
<evidence type="ECO:0000313" key="2">
    <source>
        <dbReference type="EMBL" id="OTP79864.1"/>
    </source>
</evidence>